<dbReference type="EMBL" id="GL629997">
    <property type="protein sequence ID" value="EFW99319.1"/>
    <property type="molecule type" value="Genomic_DNA"/>
</dbReference>
<sequence>MSPPTKLCTWSCMRSIASWNRKKSPVVFSVALRTKSGLSVLFCGRSPSNQPVMSVRFLLSGWGIGHESEKSPFSLDEAKAPVVTVQSASGEEAQSPVPPSPYSVEASPEAAKPIKPVQALGGRKVEKTRLPKGLAHAINSFEQYPYLAERGLQRKYARYAKQLPIQRAVSNKLGYPSHFEAARKGIEVNTQVLDQIALIAREDYQTGQALLEDQDNAEFGLVSGVFAHLSRDWSSQGAKERGAVFPPILEGLAQHFGTNAQGKKILVPGSGMGRLASDLADLGYDVTANEMDYGAILAYHLLANHTTELHQHTLQPFVSDWALQTKSSARYASMTVPDHLPNPAVKLVEGDFLEMFPEDGEFDAVVTLFFIDMADNVINFLSNIHRLLKPGGVWINLGPLKWGSYAALQLSTEEVLQLADLLGFDVDHTSRKNVDSLYGAQQDTLLKFTYVTEFWSALKV</sequence>
<dbReference type="InParanoid" id="F0XSV4"/>
<dbReference type="InterPro" id="IPR029063">
    <property type="entry name" value="SAM-dependent_MTases_sf"/>
</dbReference>
<dbReference type="STRING" id="655863.F0XSV4"/>
<dbReference type="HOGENOM" id="CLU_030612_2_1_1"/>
<dbReference type="PANTHER" id="PTHR12303">
    <property type="entry name" value="CARNOSINE N-METHYLTRANSFERASE"/>
    <property type="match status" value="1"/>
</dbReference>
<accession>F0XSV4</accession>
<dbReference type="OrthoDB" id="978at2759"/>
<protein>
    <submittedName>
        <fullName evidence="2">S-adenosyl-l-methionine-binding protein</fullName>
    </submittedName>
</protein>
<name>F0XSV4_GROCL</name>
<dbReference type="eggNOG" id="KOG2798">
    <property type="taxonomic scope" value="Eukaryota"/>
</dbReference>
<dbReference type="CDD" id="cd02440">
    <property type="entry name" value="AdoMet_MTases"/>
    <property type="match status" value="1"/>
</dbReference>
<keyword evidence="3" id="KW-1185">Reference proteome</keyword>
<dbReference type="InterPro" id="IPR012901">
    <property type="entry name" value="CARME"/>
</dbReference>
<dbReference type="GO" id="GO:0008757">
    <property type="term" value="F:S-adenosylmethionine-dependent methyltransferase activity"/>
    <property type="evidence" value="ECO:0007669"/>
    <property type="project" value="InterPro"/>
</dbReference>
<dbReference type="SMART" id="SM01296">
    <property type="entry name" value="N2227"/>
    <property type="match status" value="1"/>
</dbReference>
<dbReference type="Proteomes" id="UP000007796">
    <property type="component" value="Unassembled WGS sequence"/>
</dbReference>
<evidence type="ECO:0000256" key="1">
    <source>
        <dbReference type="SAM" id="MobiDB-lite"/>
    </source>
</evidence>
<evidence type="ECO:0000313" key="2">
    <source>
        <dbReference type="EMBL" id="EFW99319.1"/>
    </source>
</evidence>
<dbReference type="RefSeq" id="XP_014168802.1">
    <property type="nucleotide sequence ID" value="XM_014313327.1"/>
</dbReference>
<dbReference type="PANTHER" id="PTHR12303:SF13">
    <property type="match status" value="1"/>
</dbReference>
<organism evidence="3">
    <name type="scientific">Grosmannia clavigera (strain kw1407 / UAMH 11150)</name>
    <name type="common">Blue stain fungus</name>
    <name type="synonym">Graphiocladiella clavigera</name>
    <dbReference type="NCBI Taxonomy" id="655863"/>
    <lineage>
        <taxon>Eukaryota</taxon>
        <taxon>Fungi</taxon>
        <taxon>Dikarya</taxon>
        <taxon>Ascomycota</taxon>
        <taxon>Pezizomycotina</taxon>
        <taxon>Sordariomycetes</taxon>
        <taxon>Sordariomycetidae</taxon>
        <taxon>Ophiostomatales</taxon>
        <taxon>Ophiostomataceae</taxon>
        <taxon>Leptographium</taxon>
    </lineage>
</organism>
<dbReference type="SUPFAM" id="SSF53335">
    <property type="entry name" value="S-adenosyl-L-methionine-dependent methyltransferases"/>
    <property type="match status" value="1"/>
</dbReference>
<dbReference type="GeneID" id="25979096"/>
<proteinExistence type="predicted"/>
<feature type="region of interest" description="Disordered" evidence="1">
    <location>
        <begin position="84"/>
        <end position="108"/>
    </location>
</feature>
<evidence type="ECO:0000313" key="3">
    <source>
        <dbReference type="Proteomes" id="UP000007796"/>
    </source>
</evidence>
<dbReference type="Pfam" id="PF07942">
    <property type="entry name" value="CARME"/>
    <property type="match status" value="1"/>
</dbReference>
<dbReference type="AlphaFoldDB" id="F0XSV4"/>
<dbReference type="Gene3D" id="3.40.50.150">
    <property type="entry name" value="Vaccinia Virus protein VP39"/>
    <property type="match status" value="1"/>
</dbReference>
<reference evidence="2 3" key="1">
    <citation type="journal article" date="2011" name="Proc. Natl. Acad. Sci. U.S.A.">
        <title>Genome and transcriptome analyses of the mountain pine beetle-fungal symbiont Grosmannia clavigera, a lodgepole pine pathogen.</title>
        <authorList>
            <person name="DiGuistini S."/>
            <person name="Wang Y."/>
            <person name="Liao N.Y."/>
            <person name="Taylor G."/>
            <person name="Tanguay P."/>
            <person name="Feau N."/>
            <person name="Henrissat B."/>
            <person name="Chan S.K."/>
            <person name="Hesse-Orce U."/>
            <person name="Alamouti S.M."/>
            <person name="Tsui C.K.M."/>
            <person name="Docking R.T."/>
            <person name="Levasseur A."/>
            <person name="Haridas S."/>
            <person name="Robertson G."/>
            <person name="Birol I."/>
            <person name="Holt R.A."/>
            <person name="Marra M.A."/>
            <person name="Hamelin R.C."/>
            <person name="Hirst M."/>
            <person name="Jones S.J.M."/>
            <person name="Bohlmann J."/>
            <person name="Breuil C."/>
        </authorList>
    </citation>
    <scope>NUCLEOTIDE SEQUENCE [LARGE SCALE GENOMIC DNA]</scope>
    <source>
        <strain evidence="3">kw1407 / UAMH 11150</strain>
    </source>
</reference>
<gene>
    <name evidence="2" type="ORF">CMQ_5740</name>
</gene>